<dbReference type="InterPro" id="IPR001965">
    <property type="entry name" value="Znf_PHD"/>
</dbReference>
<dbReference type="OrthoDB" id="436852at2759"/>
<keyword evidence="2 4" id="KW-0863">Zinc-finger</keyword>
<feature type="domain" description="PHD-type" evidence="5">
    <location>
        <begin position="10"/>
        <end position="64"/>
    </location>
</feature>
<dbReference type="Proteomes" id="UP000693981">
    <property type="component" value="Unassembled WGS sequence"/>
</dbReference>
<dbReference type="PROSITE" id="PS01359">
    <property type="entry name" value="ZF_PHD_1"/>
    <property type="match status" value="1"/>
</dbReference>
<dbReference type="InterPro" id="IPR019786">
    <property type="entry name" value="Zinc_finger_PHD-type_CS"/>
</dbReference>
<dbReference type="InterPro" id="IPR019787">
    <property type="entry name" value="Znf_PHD-finger"/>
</dbReference>
<keyword evidence="3" id="KW-0862">Zinc</keyword>
<evidence type="ECO:0000256" key="4">
    <source>
        <dbReference type="PROSITE-ProRule" id="PRU00146"/>
    </source>
</evidence>
<evidence type="ECO:0000256" key="3">
    <source>
        <dbReference type="ARBA" id="ARBA00022833"/>
    </source>
</evidence>
<organism evidence="6 7">
    <name type="scientific">Phytophthora boehmeriae</name>
    <dbReference type="NCBI Taxonomy" id="109152"/>
    <lineage>
        <taxon>Eukaryota</taxon>
        <taxon>Sar</taxon>
        <taxon>Stramenopiles</taxon>
        <taxon>Oomycota</taxon>
        <taxon>Peronosporomycetes</taxon>
        <taxon>Peronosporales</taxon>
        <taxon>Peronosporaceae</taxon>
        <taxon>Phytophthora</taxon>
    </lineage>
</organism>
<dbReference type="SMART" id="SM00249">
    <property type="entry name" value="PHD"/>
    <property type="match status" value="1"/>
</dbReference>
<dbReference type="PROSITE" id="PS50016">
    <property type="entry name" value="ZF_PHD_2"/>
    <property type="match status" value="1"/>
</dbReference>
<evidence type="ECO:0000256" key="1">
    <source>
        <dbReference type="ARBA" id="ARBA00022723"/>
    </source>
</evidence>
<evidence type="ECO:0000313" key="6">
    <source>
        <dbReference type="EMBL" id="KAG7386932.1"/>
    </source>
</evidence>
<evidence type="ECO:0000259" key="5">
    <source>
        <dbReference type="PROSITE" id="PS50016"/>
    </source>
</evidence>
<gene>
    <name evidence="6" type="primary">JHD1</name>
    <name evidence="6" type="ORF">PHYBOEH_008442</name>
</gene>
<comment type="caution">
    <text evidence="6">The sequence shown here is derived from an EMBL/GenBank/DDBJ whole genome shotgun (WGS) entry which is preliminary data.</text>
</comment>
<reference evidence="6" key="1">
    <citation type="submission" date="2021-02" db="EMBL/GenBank/DDBJ databases">
        <authorList>
            <person name="Palmer J.M."/>
        </authorList>
    </citation>
    <scope>NUCLEOTIDE SEQUENCE</scope>
    <source>
        <strain evidence="6">SCRP23</strain>
    </source>
</reference>
<dbReference type="InterPro" id="IPR050690">
    <property type="entry name" value="JHDM1_Histone_Demethylase"/>
</dbReference>
<dbReference type="PANTHER" id="PTHR23123">
    <property type="entry name" value="PHD/F-BOX CONTAINING PROTEIN"/>
    <property type="match status" value="1"/>
</dbReference>
<dbReference type="AlphaFoldDB" id="A0A8T1VZJ1"/>
<protein>
    <submittedName>
        <fullName evidence="6">JmjC domain-containing histone demethylation protein 1</fullName>
    </submittedName>
</protein>
<dbReference type="Pfam" id="PF00628">
    <property type="entry name" value="PHD"/>
    <property type="match status" value="1"/>
</dbReference>
<dbReference type="EMBL" id="JAGDFL010000495">
    <property type="protein sequence ID" value="KAG7386932.1"/>
    <property type="molecule type" value="Genomic_DNA"/>
</dbReference>
<evidence type="ECO:0000256" key="2">
    <source>
        <dbReference type="ARBA" id="ARBA00022771"/>
    </source>
</evidence>
<dbReference type="GO" id="GO:0008270">
    <property type="term" value="F:zinc ion binding"/>
    <property type="evidence" value="ECO:0007669"/>
    <property type="project" value="UniProtKB-KW"/>
</dbReference>
<accession>A0A8T1VZJ1</accession>
<sequence length="361" mass="39952">MLPPPTTDIRMACFICSQLVDPRAPNFLIECHFCGRWLHGACAQVTEQDALLITKFACVDCRQQQHQTEKYQQPNNASNAPYDADALSYAPLPVHLSGYASEPARLRHKKNSASFRRLLGAAIYARSGVHLVPSQDLTPSFLQRNALDEPVLIAGGSHNIAGLNEAFPVIDAATVTELLAKNHSVRTTDVATQTRQQLTSAAWQSEISEAEQQENQLTLPNAEFRLLRTPLQSKVDAPVAVTQVDWHNLLPNNDDGSGSTGNATNPNVFGVFLGANAYLDFVVAPGGQCTWLSVTGGELWVYLIPPTKENTVAFRDWKSDPDFATAFLPEKTEKCIKDISRVQQRWKRSLVRCCWNYVMTS</sequence>
<keyword evidence="1" id="KW-0479">Metal-binding</keyword>
<evidence type="ECO:0000313" key="7">
    <source>
        <dbReference type="Proteomes" id="UP000693981"/>
    </source>
</evidence>
<name>A0A8T1VZJ1_9STRA</name>
<proteinExistence type="predicted"/>
<keyword evidence="7" id="KW-1185">Reference proteome</keyword>